<evidence type="ECO:0000313" key="2">
    <source>
        <dbReference type="Proteomes" id="UP000239290"/>
    </source>
</evidence>
<organism evidence="1 2">
    <name type="scientific">Rhodococcus opacus</name>
    <name type="common">Nocardia opaca</name>
    <dbReference type="NCBI Taxonomy" id="37919"/>
    <lineage>
        <taxon>Bacteria</taxon>
        <taxon>Bacillati</taxon>
        <taxon>Actinomycetota</taxon>
        <taxon>Actinomycetes</taxon>
        <taxon>Mycobacteriales</taxon>
        <taxon>Nocardiaceae</taxon>
        <taxon>Rhodococcus</taxon>
    </lineage>
</organism>
<sequence length="91" mass="10245">MLSFRRGWIRDRRGIPRAGCARTNCRSAASRTIENDHFHVNDPRSRGVNRSFIAGGFGIAAGPDDTDYGEHREIQADAAAGLHRRRSRQLR</sequence>
<accession>A0A2S8IG32</accession>
<name>A0A2S8IG32_RHOOP</name>
<reference evidence="2" key="1">
    <citation type="submission" date="2018-02" db="EMBL/GenBank/DDBJ databases">
        <title>Draft genome sequencing of Rhodococcus opacus KU647198.</title>
        <authorList>
            <person name="Zheng B.-X."/>
        </authorList>
    </citation>
    <scope>NUCLEOTIDE SEQUENCE [LARGE SCALE GENOMIC DNA]</scope>
    <source>
        <strain evidence="2">04-OD7</strain>
    </source>
</reference>
<dbReference type="AlphaFoldDB" id="A0A2S8IG32"/>
<gene>
    <name evidence="1" type="ORF">C5613_42145</name>
</gene>
<dbReference type="EMBL" id="PUIO01000099">
    <property type="protein sequence ID" value="PQP13734.1"/>
    <property type="molecule type" value="Genomic_DNA"/>
</dbReference>
<dbReference type="Proteomes" id="UP000239290">
    <property type="component" value="Unassembled WGS sequence"/>
</dbReference>
<evidence type="ECO:0000313" key="1">
    <source>
        <dbReference type="EMBL" id="PQP13734.1"/>
    </source>
</evidence>
<proteinExistence type="predicted"/>
<comment type="caution">
    <text evidence="1">The sequence shown here is derived from an EMBL/GenBank/DDBJ whole genome shotgun (WGS) entry which is preliminary data.</text>
</comment>
<protein>
    <submittedName>
        <fullName evidence="1">Uncharacterized protein</fullName>
    </submittedName>
</protein>